<organism evidence="11 12">
    <name type="scientific">Fraserbacteria sp. (strain RBG_16_55_9)</name>
    <dbReference type="NCBI Taxonomy" id="1817864"/>
    <lineage>
        <taxon>Bacteria</taxon>
        <taxon>Candidatus Fraseribacteriota</taxon>
    </lineage>
</organism>
<dbReference type="GO" id="GO:0022857">
    <property type="term" value="F:transmembrane transporter activity"/>
    <property type="evidence" value="ECO:0007669"/>
    <property type="project" value="InterPro"/>
</dbReference>
<evidence type="ECO:0000256" key="1">
    <source>
        <dbReference type="ARBA" id="ARBA00004651"/>
    </source>
</evidence>
<dbReference type="InterPro" id="IPR010065">
    <property type="entry name" value="AA_ABC_transptr_permease_3TM"/>
</dbReference>
<dbReference type="SUPFAM" id="SSF161098">
    <property type="entry name" value="MetI-like"/>
    <property type="match status" value="1"/>
</dbReference>
<evidence type="ECO:0000256" key="2">
    <source>
        <dbReference type="ARBA" id="ARBA00010072"/>
    </source>
</evidence>
<comment type="similarity">
    <text evidence="2">Belongs to the binding-protein-dependent transport system permease family. HisMQ subfamily.</text>
</comment>
<dbReference type="GO" id="GO:0043190">
    <property type="term" value="C:ATP-binding cassette (ABC) transporter complex"/>
    <property type="evidence" value="ECO:0007669"/>
    <property type="project" value="InterPro"/>
</dbReference>
<evidence type="ECO:0000256" key="4">
    <source>
        <dbReference type="ARBA" id="ARBA00022475"/>
    </source>
</evidence>
<reference evidence="11 12" key="1">
    <citation type="journal article" date="2016" name="Nat. Commun.">
        <title>Thousands of microbial genomes shed light on interconnected biogeochemical processes in an aquifer system.</title>
        <authorList>
            <person name="Anantharaman K."/>
            <person name="Brown C.T."/>
            <person name="Hug L.A."/>
            <person name="Sharon I."/>
            <person name="Castelle C.J."/>
            <person name="Probst A.J."/>
            <person name="Thomas B.C."/>
            <person name="Singh A."/>
            <person name="Wilkins M.J."/>
            <person name="Karaoz U."/>
            <person name="Brodie E.L."/>
            <person name="Williams K.H."/>
            <person name="Hubbard S.S."/>
            <person name="Banfield J.F."/>
        </authorList>
    </citation>
    <scope>NUCLEOTIDE SEQUENCE [LARGE SCALE GENOMIC DNA]</scope>
    <source>
        <strain evidence="12">RBG_16_55_9</strain>
    </source>
</reference>
<protein>
    <recommendedName>
        <fullName evidence="10">ABC transmembrane type-1 domain-containing protein</fullName>
    </recommendedName>
</protein>
<evidence type="ECO:0000259" key="10">
    <source>
        <dbReference type="PROSITE" id="PS50928"/>
    </source>
</evidence>
<feature type="transmembrane region" description="Helical" evidence="9">
    <location>
        <begin position="88"/>
        <end position="111"/>
    </location>
</feature>
<sequence length="223" mass="24760">MDAFNKGLVLTLQVSAVAMILGAALGLLVALARLSPLFFLRDMGTLYVHSLRNIPFLVFILFMYFGVAPAFQSGAAVDLFGWHIDGRLFWGILALSLFEASFISEIFRAGIQSIHPTQMEAARSLGMNYFRAMRYVVLPQAFRVVIPPLTGELIALVKESALLMVISLPELTLTARQQGSQLPFQFEFYTILAAYYLAITLPLAGLSYLLERKFKIGGREEVS</sequence>
<dbReference type="Pfam" id="PF00528">
    <property type="entry name" value="BPD_transp_1"/>
    <property type="match status" value="1"/>
</dbReference>
<keyword evidence="3 9" id="KW-0813">Transport</keyword>
<keyword evidence="4" id="KW-1003">Cell membrane</keyword>
<keyword evidence="8 9" id="KW-0472">Membrane</keyword>
<dbReference type="InterPro" id="IPR000515">
    <property type="entry name" value="MetI-like"/>
</dbReference>
<comment type="subcellular location">
    <subcellularLocation>
        <location evidence="1 9">Cell membrane</location>
        <topology evidence="1 9">Multi-pass membrane protein</topology>
    </subcellularLocation>
</comment>
<dbReference type="Gene3D" id="1.10.3720.10">
    <property type="entry name" value="MetI-like"/>
    <property type="match status" value="1"/>
</dbReference>
<feature type="transmembrane region" description="Helical" evidence="9">
    <location>
        <begin position="132"/>
        <end position="157"/>
    </location>
</feature>
<dbReference type="Proteomes" id="UP000179157">
    <property type="component" value="Unassembled WGS sequence"/>
</dbReference>
<dbReference type="NCBIfam" id="TIGR01726">
    <property type="entry name" value="HEQRo_perm_3TM"/>
    <property type="match status" value="1"/>
</dbReference>
<keyword evidence="6" id="KW-0029">Amino-acid transport</keyword>
<evidence type="ECO:0000313" key="12">
    <source>
        <dbReference type="Proteomes" id="UP000179157"/>
    </source>
</evidence>
<evidence type="ECO:0000256" key="5">
    <source>
        <dbReference type="ARBA" id="ARBA00022692"/>
    </source>
</evidence>
<dbReference type="PROSITE" id="PS50928">
    <property type="entry name" value="ABC_TM1"/>
    <property type="match status" value="1"/>
</dbReference>
<feature type="transmembrane region" description="Helical" evidence="9">
    <location>
        <begin position="54"/>
        <end position="76"/>
    </location>
</feature>
<dbReference type="InterPro" id="IPR035906">
    <property type="entry name" value="MetI-like_sf"/>
</dbReference>
<evidence type="ECO:0000256" key="8">
    <source>
        <dbReference type="ARBA" id="ARBA00023136"/>
    </source>
</evidence>
<evidence type="ECO:0000256" key="3">
    <source>
        <dbReference type="ARBA" id="ARBA00022448"/>
    </source>
</evidence>
<dbReference type="STRING" id="1817864.A2Z21_00880"/>
<gene>
    <name evidence="11" type="ORF">A2Z21_00880</name>
</gene>
<dbReference type="PANTHER" id="PTHR30614:SF20">
    <property type="entry name" value="GLUTAMINE TRANSPORT SYSTEM PERMEASE PROTEIN GLNP"/>
    <property type="match status" value="1"/>
</dbReference>
<dbReference type="EMBL" id="MFGX01000003">
    <property type="protein sequence ID" value="OGF57740.1"/>
    <property type="molecule type" value="Genomic_DNA"/>
</dbReference>
<evidence type="ECO:0000256" key="9">
    <source>
        <dbReference type="RuleBase" id="RU363032"/>
    </source>
</evidence>
<dbReference type="CDD" id="cd06261">
    <property type="entry name" value="TM_PBP2"/>
    <property type="match status" value="1"/>
</dbReference>
<keyword evidence="5 9" id="KW-0812">Transmembrane</keyword>
<name>A0A1F5V2U2_FRAXR</name>
<evidence type="ECO:0000256" key="6">
    <source>
        <dbReference type="ARBA" id="ARBA00022970"/>
    </source>
</evidence>
<accession>A0A1F5V2U2</accession>
<feature type="domain" description="ABC transmembrane type-1" evidence="10">
    <location>
        <begin position="8"/>
        <end position="210"/>
    </location>
</feature>
<feature type="transmembrane region" description="Helical" evidence="9">
    <location>
        <begin position="12"/>
        <end position="34"/>
    </location>
</feature>
<comment type="caution">
    <text evidence="11">The sequence shown here is derived from an EMBL/GenBank/DDBJ whole genome shotgun (WGS) entry which is preliminary data.</text>
</comment>
<proteinExistence type="inferred from homology"/>
<keyword evidence="7 9" id="KW-1133">Transmembrane helix</keyword>
<evidence type="ECO:0000313" key="11">
    <source>
        <dbReference type="EMBL" id="OGF57740.1"/>
    </source>
</evidence>
<evidence type="ECO:0000256" key="7">
    <source>
        <dbReference type="ARBA" id="ARBA00022989"/>
    </source>
</evidence>
<feature type="transmembrane region" description="Helical" evidence="9">
    <location>
        <begin position="188"/>
        <end position="210"/>
    </location>
</feature>
<dbReference type="InterPro" id="IPR043429">
    <property type="entry name" value="ArtM/GltK/GlnP/TcyL/YhdX-like"/>
</dbReference>
<dbReference type="GO" id="GO:0006865">
    <property type="term" value="P:amino acid transport"/>
    <property type="evidence" value="ECO:0007669"/>
    <property type="project" value="UniProtKB-KW"/>
</dbReference>
<dbReference type="AlphaFoldDB" id="A0A1F5V2U2"/>
<dbReference type="PANTHER" id="PTHR30614">
    <property type="entry name" value="MEMBRANE COMPONENT OF AMINO ACID ABC TRANSPORTER"/>
    <property type="match status" value="1"/>
</dbReference>